<evidence type="ECO:0000256" key="13">
    <source>
        <dbReference type="SAM" id="SignalP"/>
    </source>
</evidence>
<dbReference type="PANTHER" id="PTHR30069">
    <property type="entry name" value="TONB-DEPENDENT OUTER MEMBRANE RECEPTOR"/>
    <property type="match status" value="1"/>
</dbReference>
<dbReference type="Gene3D" id="2.40.170.20">
    <property type="entry name" value="TonB-dependent receptor, beta-barrel domain"/>
    <property type="match status" value="1"/>
</dbReference>
<dbReference type="AlphaFoldDB" id="A0A437QAC8"/>
<reference evidence="16 17" key="1">
    <citation type="submission" date="2019-01" db="EMBL/GenBank/DDBJ databases">
        <authorList>
            <person name="Chen W.-M."/>
        </authorList>
    </citation>
    <scope>NUCLEOTIDE SEQUENCE [LARGE SCALE GENOMIC DNA]</scope>
    <source>
        <strain evidence="16 17">HPM-16</strain>
    </source>
</reference>
<evidence type="ECO:0000256" key="2">
    <source>
        <dbReference type="ARBA" id="ARBA00008143"/>
    </source>
</evidence>
<evidence type="ECO:0000256" key="6">
    <source>
        <dbReference type="ARBA" id="ARBA00022729"/>
    </source>
</evidence>
<dbReference type="Pfam" id="PF07715">
    <property type="entry name" value="Plug"/>
    <property type="match status" value="1"/>
</dbReference>
<protein>
    <recommendedName>
        <fullName evidence="18">TonB-dependent receptor</fullName>
    </recommendedName>
</protein>
<evidence type="ECO:0000313" key="16">
    <source>
        <dbReference type="EMBL" id="RVU31446.1"/>
    </source>
</evidence>
<dbReference type="Proteomes" id="UP000282818">
    <property type="component" value="Unassembled WGS sequence"/>
</dbReference>
<comment type="subcellular location">
    <subcellularLocation>
        <location evidence="1 11">Cell outer membrane</location>
        <topology evidence="1 11">Multi-pass membrane protein</topology>
    </subcellularLocation>
</comment>
<comment type="similarity">
    <text evidence="2">Belongs to the TonB-dependent receptor family. Hemoglobin/haptoglobin binding protein subfamily.</text>
</comment>
<dbReference type="GO" id="GO:0009279">
    <property type="term" value="C:cell outer membrane"/>
    <property type="evidence" value="ECO:0007669"/>
    <property type="project" value="UniProtKB-SubCell"/>
</dbReference>
<keyword evidence="7 12" id="KW-0798">TonB box</keyword>
<evidence type="ECO:0000256" key="11">
    <source>
        <dbReference type="PROSITE-ProRule" id="PRU01360"/>
    </source>
</evidence>
<dbReference type="EMBL" id="SACQ01000002">
    <property type="protein sequence ID" value="RVU31446.1"/>
    <property type="molecule type" value="Genomic_DNA"/>
</dbReference>
<evidence type="ECO:0000256" key="3">
    <source>
        <dbReference type="ARBA" id="ARBA00022448"/>
    </source>
</evidence>
<evidence type="ECO:0000256" key="5">
    <source>
        <dbReference type="ARBA" id="ARBA00022692"/>
    </source>
</evidence>
<evidence type="ECO:0000259" key="15">
    <source>
        <dbReference type="Pfam" id="PF07715"/>
    </source>
</evidence>
<comment type="caution">
    <text evidence="16">The sequence shown here is derived from an EMBL/GenBank/DDBJ whole genome shotgun (WGS) entry which is preliminary data.</text>
</comment>
<keyword evidence="3 11" id="KW-0813">Transport</keyword>
<organism evidence="16 17">
    <name type="scientific">Neptunomonas marina</name>
    <dbReference type="NCBI Taxonomy" id="1815562"/>
    <lineage>
        <taxon>Bacteria</taxon>
        <taxon>Pseudomonadati</taxon>
        <taxon>Pseudomonadota</taxon>
        <taxon>Gammaproteobacteria</taxon>
        <taxon>Oceanospirillales</taxon>
        <taxon>Oceanospirillaceae</taxon>
        <taxon>Neptunomonas</taxon>
    </lineage>
</organism>
<dbReference type="InterPro" id="IPR036942">
    <property type="entry name" value="Beta-barrel_TonB_sf"/>
</dbReference>
<accession>A0A437QAC8</accession>
<dbReference type="GO" id="GO:0015344">
    <property type="term" value="F:siderophore uptake transmembrane transporter activity"/>
    <property type="evidence" value="ECO:0007669"/>
    <property type="project" value="TreeGrafter"/>
</dbReference>
<evidence type="ECO:0008006" key="18">
    <source>
        <dbReference type="Google" id="ProtNLM"/>
    </source>
</evidence>
<dbReference type="PANTHER" id="PTHR30069:SF29">
    <property type="entry name" value="HEMOGLOBIN AND HEMOGLOBIN-HAPTOGLOBIN-BINDING PROTEIN 1-RELATED"/>
    <property type="match status" value="1"/>
</dbReference>
<dbReference type="Pfam" id="PF00593">
    <property type="entry name" value="TonB_dep_Rec_b-barrel"/>
    <property type="match status" value="1"/>
</dbReference>
<evidence type="ECO:0000256" key="1">
    <source>
        <dbReference type="ARBA" id="ARBA00004571"/>
    </source>
</evidence>
<dbReference type="GO" id="GO:0044718">
    <property type="term" value="P:siderophore transmembrane transport"/>
    <property type="evidence" value="ECO:0007669"/>
    <property type="project" value="TreeGrafter"/>
</dbReference>
<proteinExistence type="inferred from homology"/>
<gene>
    <name evidence="16" type="ORF">EOE65_05530</name>
</gene>
<keyword evidence="17" id="KW-1185">Reference proteome</keyword>
<feature type="domain" description="TonB-dependent receptor plug" evidence="15">
    <location>
        <begin position="49"/>
        <end position="158"/>
    </location>
</feature>
<evidence type="ECO:0000256" key="12">
    <source>
        <dbReference type="RuleBase" id="RU003357"/>
    </source>
</evidence>
<name>A0A437QAC8_9GAMM</name>
<evidence type="ECO:0000313" key="17">
    <source>
        <dbReference type="Proteomes" id="UP000282818"/>
    </source>
</evidence>
<feature type="chain" id="PRO_5019219339" description="TonB-dependent receptor" evidence="13">
    <location>
        <begin position="27"/>
        <end position="695"/>
    </location>
</feature>
<dbReference type="RefSeq" id="WP_127693304.1">
    <property type="nucleotide sequence ID" value="NZ_SACQ01000002.1"/>
</dbReference>
<evidence type="ECO:0000259" key="14">
    <source>
        <dbReference type="Pfam" id="PF00593"/>
    </source>
</evidence>
<evidence type="ECO:0000256" key="4">
    <source>
        <dbReference type="ARBA" id="ARBA00022452"/>
    </source>
</evidence>
<keyword evidence="8 11" id="KW-0472">Membrane</keyword>
<dbReference type="InterPro" id="IPR037066">
    <property type="entry name" value="Plug_dom_sf"/>
</dbReference>
<evidence type="ECO:0000256" key="7">
    <source>
        <dbReference type="ARBA" id="ARBA00023077"/>
    </source>
</evidence>
<sequence>MPTLPCTYFPFAFAIAATLLPSYASAFSEEDFLSDIPEVASATRISQPLDDVPVATSLITRQMIEASGMIEIPELLRLVPGFQVYPTNHNKYAVTYHGESSEFPNDLEVRINGRPVYVPLLSTVDWNSLGITLDDIEYIEVVRGSNVPSYGSNALMGAINIVTRSPISQPQNRVTFTAGPDKRRDYTATLSNQHENAQYRLSLSGQKNNGFDFQRDGEEVYQGNLQVTLTPTLYDTFDFSAGFSQGSIVTGQGELSQYDDRDHISSYQHLQWKHESDPFNEYTLQLFHNFLSLKTPSYWASDLLGDPGLQQLNAQLAYLEQQYGDAYPFPSSHVSDFRTLTKGENGSVHVYGGELQLTQRPTTELTLASGVGFRYEDARSDSFIPEAKSVHEENYYAFSNIEWQQTAKLLWNLGVMAEFKTTTDDPAISVRGGANYHIDDTTTVRASLTQAFRTPSLLEQNAETAYVFPEGVPFDYQLKKSDQLKSEKLDAVELGLFLKHPTLHGFTDIKLFFEDSRDGIEGWFFYSDLDLATLAQGYPDEERQLRNSKDYRNRGVEVQTFLQPTPKDLINLAYSYNDISGVLQRGDIRDHKPDRDLSAVAPKHTLSLLYNRRFSPTFDAGFILTHMSKVQWEGSSLHDDFTSLDVKLTQQFPISSGERVSATLMIENLWDAKYSEFHRNNAQERKIYLILSLDF</sequence>
<evidence type="ECO:0000256" key="10">
    <source>
        <dbReference type="ARBA" id="ARBA00023237"/>
    </source>
</evidence>
<keyword evidence="10 11" id="KW-0998">Cell outer membrane</keyword>
<dbReference type="SUPFAM" id="SSF56935">
    <property type="entry name" value="Porins"/>
    <property type="match status" value="1"/>
</dbReference>
<keyword evidence="5 11" id="KW-0812">Transmembrane</keyword>
<dbReference type="InterPro" id="IPR012910">
    <property type="entry name" value="Plug_dom"/>
</dbReference>
<evidence type="ECO:0000256" key="8">
    <source>
        <dbReference type="ARBA" id="ARBA00023136"/>
    </source>
</evidence>
<feature type="signal peptide" evidence="13">
    <location>
        <begin position="1"/>
        <end position="26"/>
    </location>
</feature>
<dbReference type="PROSITE" id="PS52016">
    <property type="entry name" value="TONB_DEPENDENT_REC_3"/>
    <property type="match status" value="1"/>
</dbReference>
<dbReference type="InterPro" id="IPR039426">
    <property type="entry name" value="TonB-dep_rcpt-like"/>
</dbReference>
<evidence type="ECO:0000256" key="9">
    <source>
        <dbReference type="ARBA" id="ARBA00023170"/>
    </source>
</evidence>
<keyword evidence="9" id="KW-0675">Receptor</keyword>
<dbReference type="InterPro" id="IPR000531">
    <property type="entry name" value="Beta-barrel_TonB"/>
</dbReference>
<keyword evidence="6 13" id="KW-0732">Signal</keyword>
<dbReference type="Gene3D" id="2.170.130.10">
    <property type="entry name" value="TonB-dependent receptor, plug domain"/>
    <property type="match status" value="1"/>
</dbReference>
<keyword evidence="4 11" id="KW-1134">Transmembrane beta strand</keyword>
<feature type="domain" description="TonB-dependent receptor-like beta-barrel" evidence="14">
    <location>
        <begin position="231"/>
        <end position="669"/>
    </location>
</feature>